<dbReference type="KEGG" id="pfy:PFICI_01368"/>
<protein>
    <submittedName>
        <fullName evidence="1">Uncharacterized protein</fullName>
    </submittedName>
</protein>
<dbReference type="OrthoDB" id="10391575at2759"/>
<dbReference type="HOGENOM" id="CLU_1971300_0_0_1"/>
<organism evidence="1 2">
    <name type="scientific">Pestalotiopsis fici (strain W106-1 / CGMCC3.15140)</name>
    <dbReference type="NCBI Taxonomy" id="1229662"/>
    <lineage>
        <taxon>Eukaryota</taxon>
        <taxon>Fungi</taxon>
        <taxon>Dikarya</taxon>
        <taxon>Ascomycota</taxon>
        <taxon>Pezizomycotina</taxon>
        <taxon>Sordariomycetes</taxon>
        <taxon>Xylariomycetidae</taxon>
        <taxon>Amphisphaeriales</taxon>
        <taxon>Sporocadaceae</taxon>
        <taxon>Pestalotiopsis</taxon>
    </lineage>
</organism>
<sequence>MSSSSTSKEKTLQNDDEHTKTLQELEHALAAWKEYVFEAEYNIYFGAFDQHARLRGEGAKITPVVEAQAKLSGPFKNLDEQSNEWEEEVKRRIAHEEWEENGRKVSWKSKGVDGCDQFLDKYCPPTR</sequence>
<dbReference type="InParanoid" id="W3XNK9"/>
<dbReference type="RefSeq" id="XP_007828140.1">
    <property type="nucleotide sequence ID" value="XM_007829949.1"/>
</dbReference>
<dbReference type="GeneID" id="19266381"/>
<keyword evidence="2" id="KW-1185">Reference proteome</keyword>
<dbReference type="Proteomes" id="UP000030651">
    <property type="component" value="Unassembled WGS sequence"/>
</dbReference>
<reference evidence="2" key="1">
    <citation type="journal article" date="2015" name="BMC Genomics">
        <title>Genomic and transcriptomic analysis of the endophytic fungus Pestalotiopsis fici reveals its lifestyle and high potential for synthesis of natural products.</title>
        <authorList>
            <person name="Wang X."/>
            <person name="Zhang X."/>
            <person name="Liu L."/>
            <person name="Xiang M."/>
            <person name="Wang W."/>
            <person name="Sun X."/>
            <person name="Che Y."/>
            <person name="Guo L."/>
            <person name="Liu G."/>
            <person name="Guo L."/>
            <person name="Wang C."/>
            <person name="Yin W.B."/>
            <person name="Stadler M."/>
            <person name="Zhang X."/>
            <person name="Liu X."/>
        </authorList>
    </citation>
    <scope>NUCLEOTIDE SEQUENCE [LARGE SCALE GENOMIC DNA]</scope>
    <source>
        <strain evidence="2">W106-1 / CGMCC3.15140</strain>
    </source>
</reference>
<dbReference type="AlphaFoldDB" id="W3XNK9"/>
<name>W3XNK9_PESFW</name>
<accession>W3XNK9</accession>
<proteinExistence type="predicted"/>
<gene>
    <name evidence="1" type="ORF">PFICI_01368</name>
</gene>
<evidence type="ECO:0000313" key="1">
    <source>
        <dbReference type="EMBL" id="ETS87540.1"/>
    </source>
</evidence>
<evidence type="ECO:0000313" key="2">
    <source>
        <dbReference type="Proteomes" id="UP000030651"/>
    </source>
</evidence>
<dbReference type="EMBL" id="KI912109">
    <property type="protein sequence ID" value="ETS87540.1"/>
    <property type="molecule type" value="Genomic_DNA"/>
</dbReference>